<dbReference type="Proteomes" id="UP001152798">
    <property type="component" value="Chromosome 5"/>
</dbReference>
<reference evidence="1" key="1">
    <citation type="submission" date="2022-01" db="EMBL/GenBank/DDBJ databases">
        <authorList>
            <person name="King R."/>
        </authorList>
    </citation>
    <scope>NUCLEOTIDE SEQUENCE</scope>
</reference>
<accession>A0A9P0HJR5</accession>
<sequence>MEAKDFRERALRRVKEGLGRLCRRRSVTITEYDPSFKVLYLGNVLTAWAKGGYRCNQKLRWIASRSRRLAGGRSGMHLAYLRAQPMV</sequence>
<dbReference type="AlphaFoldDB" id="A0A9P0HJR5"/>
<keyword evidence="2" id="KW-1185">Reference proteome</keyword>
<organism evidence="1 2">
    <name type="scientific">Nezara viridula</name>
    <name type="common">Southern green stink bug</name>
    <name type="synonym">Cimex viridulus</name>
    <dbReference type="NCBI Taxonomy" id="85310"/>
    <lineage>
        <taxon>Eukaryota</taxon>
        <taxon>Metazoa</taxon>
        <taxon>Ecdysozoa</taxon>
        <taxon>Arthropoda</taxon>
        <taxon>Hexapoda</taxon>
        <taxon>Insecta</taxon>
        <taxon>Pterygota</taxon>
        <taxon>Neoptera</taxon>
        <taxon>Paraneoptera</taxon>
        <taxon>Hemiptera</taxon>
        <taxon>Heteroptera</taxon>
        <taxon>Panheteroptera</taxon>
        <taxon>Pentatomomorpha</taxon>
        <taxon>Pentatomoidea</taxon>
        <taxon>Pentatomidae</taxon>
        <taxon>Pentatominae</taxon>
        <taxon>Nezara</taxon>
    </lineage>
</organism>
<dbReference type="OrthoDB" id="7615300at2759"/>
<name>A0A9P0HJR5_NEZVI</name>
<gene>
    <name evidence="1" type="ORF">NEZAVI_LOCUS12006</name>
</gene>
<dbReference type="EMBL" id="OV725081">
    <property type="protein sequence ID" value="CAH1403394.1"/>
    <property type="molecule type" value="Genomic_DNA"/>
</dbReference>
<evidence type="ECO:0000313" key="2">
    <source>
        <dbReference type="Proteomes" id="UP001152798"/>
    </source>
</evidence>
<proteinExistence type="predicted"/>
<protein>
    <submittedName>
        <fullName evidence="1">Uncharacterized protein</fullName>
    </submittedName>
</protein>
<evidence type="ECO:0000313" key="1">
    <source>
        <dbReference type="EMBL" id="CAH1403394.1"/>
    </source>
</evidence>